<evidence type="ECO:0000313" key="7">
    <source>
        <dbReference type="EMBL" id="HCT58569.1"/>
    </source>
</evidence>
<dbReference type="EMBL" id="DPIY01000011">
    <property type="protein sequence ID" value="HCT58569.1"/>
    <property type="molecule type" value="Genomic_DNA"/>
</dbReference>
<dbReference type="OMA" id="YDMTIPI"/>
<dbReference type="InterPro" id="IPR003439">
    <property type="entry name" value="ABC_transporter-like_ATP-bd"/>
</dbReference>
<dbReference type="PROSITE" id="PS00211">
    <property type="entry name" value="ABC_TRANSPORTER_1"/>
    <property type="match status" value="1"/>
</dbReference>
<evidence type="ECO:0000256" key="2">
    <source>
        <dbReference type="ARBA" id="ARBA00022741"/>
    </source>
</evidence>
<dbReference type="Gene3D" id="3.40.50.300">
    <property type="entry name" value="P-loop containing nucleotide triphosphate hydrolases"/>
    <property type="match status" value="1"/>
</dbReference>
<comment type="caution">
    <text evidence="7">The sequence shown here is derived from an EMBL/GenBank/DDBJ whole genome shotgun (WGS) entry which is preliminary data.</text>
</comment>
<evidence type="ECO:0000313" key="8">
    <source>
        <dbReference type="Proteomes" id="UP000264071"/>
    </source>
</evidence>
<keyword evidence="4" id="KW-1278">Translocase</keyword>
<evidence type="ECO:0000256" key="4">
    <source>
        <dbReference type="ARBA" id="ARBA00022967"/>
    </source>
</evidence>
<evidence type="ECO:0000256" key="5">
    <source>
        <dbReference type="ARBA" id="ARBA00037066"/>
    </source>
</evidence>
<dbReference type="PROSITE" id="PS50893">
    <property type="entry name" value="ABC_TRANSPORTER_2"/>
    <property type="match status" value="1"/>
</dbReference>
<dbReference type="Pfam" id="PF00005">
    <property type="entry name" value="ABC_tran"/>
    <property type="match status" value="1"/>
</dbReference>
<keyword evidence="1" id="KW-0813">Transport</keyword>
<evidence type="ECO:0000256" key="3">
    <source>
        <dbReference type="ARBA" id="ARBA00022840"/>
    </source>
</evidence>
<keyword evidence="2" id="KW-0547">Nucleotide-binding</keyword>
<keyword evidence="3 7" id="KW-0067">ATP-binding</keyword>
<accession>A0A3D4VBR4</accession>
<dbReference type="CDD" id="cd03214">
    <property type="entry name" value="ABC_Iron-Siderophores_B12_Hemin"/>
    <property type="match status" value="1"/>
</dbReference>
<feature type="domain" description="ABC transporter" evidence="6">
    <location>
        <begin position="9"/>
        <end position="245"/>
    </location>
</feature>
<gene>
    <name evidence="7" type="ORF">DGD08_15295</name>
</gene>
<dbReference type="PANTHER" id="PTHR42794:SF1">
    <property type="entry name" value="HEMIN IMPORT ATP-BINDING PROTEIN HMUV"/>
    <property type="match status" value="1"/>
</dbReference>
<proteinExistence type="predicted"/>
<dbReference type="InterPro" id="IPR027417">
    <property type="entry name" value="P-loop_NTPase"/>
</dbReference>
<dbReference type="GO" id="GO:0005524">
    <property type="term" value="F:ATP binding"/>
    <property type="evidence" value="ECO:0007669"/>
    <property type="project" value="UniProtKB-KW"/>
</dbReference>
<dbReference type="SMART" id="SM00382">
    <property type="entry name" value="AAA"/>
    <property type="match status" value="1"/>
</dbReference>
<comment type="function">
    <text evidence="5">Part of the ABC transporter complex HmuTUV involved in hemin import. Responsible for energy coupling to the transport system.</text>
</comment>
<dbReference type="SUPFAM" id="SSF52540">
    <property type="entry name" value="P-loop containing nucleoside triphosphate hydrolases"/>
    <property type="match status" value="1"/>
</dbReference>
<dbReference type="PANTHER" id="PTHR42794">
    <property type="entry name" value="HEMIN IMPORT ATP-BINDING PROTEIN HMUV"/>
    <property type="match status" value="1"/>
</dbReference>
<dbReference type="GO" id="GO:0016887">
    <property type="term" value="F:ATP hydrolysis activity"/>
    <property type="evidence" value="ECO:0007669"/>
    <property type="project" value="InterPro"/>
</dbReference>
<reference evidence="7 8" key="1">
    <citation type="journal article" date="2018" name="Nat. Biotechnol.">
        <title>A standardized bacterial taxonomy based on genome phylogeny substantially revises the tree of life.</title>
        <authorList>
            <person name="Parks D.H."/>
            <person name="Chuvochina M."/>
            <person name="Waite D.W."/>
            <person name="Rinke C."/>
            <person name="Skarshewski A."/>
            <person name="Chaumeil P.A."/>
            <person name="Hugenholtz P."/>
        </authorList>
    </citation>
    <scope>NUCLEOTIDE SEQUENCE [LARGE SCALE GENOMIC DNA]</scope>
    <source>
        <strain evidence="7">UBA8844</strain>
    </source>
</reference>
<dbReference type="InterPro" id="IPR003593">
    <property type="entry name" value="AAA+_ATPase"/>
</dbReference>
<sequence length="271" mass="30182">MRAASAPEWVLTDVHFRHHGATQPTLRDITLTIDSGLLTVIIGPNGAGKSTLMQLLLGVERPGQGQVRFRGEEMRAWPRQRLAREIGVVPQGEVEPLFTVRDTVAMGRYAHLGAWQREREEDVQAIDRAMQQCDVQQFATRWVPTLSGGERQRVRVARALAQETRVIVLDEPTTYLDIRHEMAMFEQVRRLREDGVTVVLVTHNLNLAARYADRMVLLRDGAIVATGTAAEVLTAERVAEVYEWPVDIEWHRDGAPQVVPQGASASLGGAA</sequence>
<organism evidence="7 8">
    <name type="scientific">Gemmatimonas aurantiaca</name>
    <dbReference type="NCBI Taxonomy" id="173480"/>
    <lineage>
        <taxon>Bacteria</taxon>
        <taxon>Pseudomonadati</taxon>
        <taxon>Gemmatimonadota</taxon>
        <taxon>Gemmatimonadia</taxon>
        <taxon>Gemmatimonadales</taxon>
        <taxon>Gemmatimonadaceae</taxon>
        <taxon>Gemmatimonas</taxon>
    </lineage>
</organism>
<evidence type="ECO:0000259" key="6">
    <source>
        <dbReference type="PROSITE" id="PS50893"/>
    </source>
</evidence>
<dbReference type="FunFam" id="3.40.50.300:FF:000134">
    <property type="entry name" value="Iron-enterobactin ABC transporter ATP-binding protein"/>
    <property type="match status" value="1"/>
</dbReference>
<name>A0A3D4VBR4_9BACT</name>
<dbReference type="AlphaFoldDB" id="A0A3D4VBR4"/>
<evidence type="ECO:0000256" key="1">
    <source>
        <dbReference type="ARBA" id="ARBA00022448"/>
    </source>
</evidence>
<dbReference type="InterPro" id="IPR017871">
    <property type="entry name" value="ABC_transporter-like_CS"/>
</dbReference>
<dbReference type="Proteomes" id="UP000264071">
    <property type="component" value="Unassembled WGS sequence"/>
</dbReference>
<protein>
    <submittedName>
        <fullName evidence="7">ABC transporter ATP-binding protein</fullName>
    </submittedName>
</protein>